<name>A0ABW4LAW7_9MICO</name>
<dbReference type="EMBL" id="JBHUEA010000001">
    <property type="protein sequence ID" value="MFD1720069.1"/>
    <property type="molecule type" value="Genomic_DNA"/>
</dbReference>
<reference evidence="2" key="1">
    <citation type="journal article" date="2019" name="Int. J. Syst. Evol. Microbiol.">
        <title>The Global Catalogue of Microorganisms (GCM) 10K type strain sequencing project: providing services to taxonomists for standard genome sequencing and annotation.</title>
        <authorList>
            <consortium name="The Broad Institute Genomics Platform"/>
            <consortium name="The Broad Institute Genome Sequencing Center for Infectious Disease"/>
            <person name="Wu L."/>
            <person name="Ma J."/>
        </authorList>
    </citation>
    <scope>NUCLEOTIDE SEQUENCE [LARGE SCALE GENOMIC DNA]</scope>
    <source>
        <strain evidence="2">CGMCC 1.12471</strain>
    </source>
</reference>
<dbReference type="RefSeq" id="WP_377931276.1">
    <property type="nucleotide sequence ID" value="NZ_JBHUEA010000001.1"/>
</dbReference>
<sequence length="189" mass="20571">MRWDELFADLEGQLEDGIGSQEREEQAEEERLQVGRAALRDRLRAIAMVREPIHLRLVDASTIDLAPRTVGRDWLSGDLSGGAQAVLPLGAVAAVLPTAEQLARSREPAPAEGALTDRLGLAFVLRDLARRRRAVQLTTTGGVLTGTLDRVGRDHVDLAVHPADAWRRASAVSRIELLPLASVLLVRVD</sequence>
<dbReference type="Proteomes" id="UP001597347">
    <property type="component" value="Unassembled WGS sequence"/>
</dbReference>
<evidence type="ECO:0000313" key="1">
    <source>
        <dbReference type="EMBL" id="MFD1720069.1"/>
    </source>
</evidence>
<accession>A0ABW4LAW7</accession>
<evidence type="ECO:0008006" key="3">
    <source>
        <dbReference type="Google" id="ProtNLM"/>
    </source>
</evidence>
<comment type="caution">
    <text evidence="1">The sequence shown here is derived from an EMBL/GenBank/DDBJ whole genome shotgun (WGS) entry which is preliminary data.</text>
</comment>
<gene>
    <name evidence="1" type="ORF">ACFSBI_00775</name>
</gene>
<organism evidence="1 2">
    <name type="scientific">Amnibacterium endophyticum</name>
    <dbReference type="NCBI Taxonomy" id="2109337"/>
    <lineage>
        <taxon>Bacteria</taxon>
        <taxon>Bacillati</taxon>
        <taxon>Actinomycetota</taxon>
        <taxon>Actinomycetes</taxon>
        <taxon>Micrococcales</taxon>
        <taxon>Microbacteriaceae</taxon>
        <taxon>Amnibacterium</taxon>
    </lineage>
</organism>
<evidence type="ECO:0000313" key="2">
    <source>
        <dbReference type="Proteomes" id="UP001597347"/>
    </source>
</evidence>
<protein>
    <recommendedName>
        <fullName evidence="3">Fis family transcriptional regulator</fullName>
    </recommendedName>
</protein>
<proteinExistence type="predicted"/>
<keyword evidence="2" id="KW-1185">Reference proteome</keyword>